<organism evidence="6 7">
    <name type="scientific">Pseudomonas fluorescens</name>
    <dbReference type="NCBI Taxonomy" id="294"/>
    <lineage>
        <taxon>Bacteria</taxon>
        <taxon>Pseudomonadati</taxon>
        <taxon>Pseudomonadota</taxon>
        <taxon>Gammaproteobacteria</taxon>
        <taxon>Pseudomonadales</taxon>
        <taxon>Pseudomonadaceae</taxon>
        <taxon>Pseudomonas</taxon>
    </lineage>
</organism>
<name>A0A379IFR6_PSEFL</name>
<dbReference type="PANTHER" id="PTHR23546">
    <property type="entry name" value="TRANSPORT PROTEIN"/>
    <property type="match status" value="1"/>
</dbReference>
<evidence type="ECO:0000256" key="4">
    <source>
        <dbReference type="SAM" id="Phobius"/>
    </source>
</evidence>
<feature type="transmembrane region" description="Helical" evidence="4">
    <location>
        <begin position="214"/>
        <end position="235"/>
    </location>
</feature>
<dbReference type="Pfam" id="PF07690">
    <property type="entry name" value="MFS_1"/>
    <property type="match status" value="1"/>
</dbReference>
<evidence type="ECO:0000256" key="3">
    <source>
        <dbReference type="ARBA" id="ARBA00023136"/>
    </source>
</evidence>
<dbReference type="GO" id="GO:0022857">
    <property type="term" value="F:transmembrane transporter activity"/>
    <property type="evidence" value="ECO:0007669"/>
    <property type="project" value="InterPro"/>
</dbReference>
<dbReference type="AlphaFoldDB" id="A0A379IFR6"/>
<proteinExistence type="predicted"/>
<feature type="domain" description="Major facilitator superfamily (MFS) profile" evidence="5">
    <location>
        <begin position="11"/>
        <end position="393"/>
    </location>
</feature>
<feature type="transmembrane region" description="Helical" evidence="4">
    <location>
        <begin position="141"/>
        <end position="159"/>
    </location>
</feature>
<dbReference type="OrthoDB" id="3237211at2"/>
<feature type="transmembrane region" description="Helical" evidence="4">
    <location>
        <begin position="41"/>
        <end position="64"/>
    </location>
</feature>
<dbReference type="RefSeq" id="WP_038441864.1">
    <property type="nucleotide sequence ID" value="NZ_CP008896.1"/>
</dbReference>
<evidence type="ECO:0000259" key="5">
    <source>
        <dbReference type="PROSITE" id="PS50850"/>
    </source>
</evidence>
<dbReference type="InterPro" id="IPR036259">
    <property type="entry name" value="MFS_trans_sf"/>
</dbReference>
<dbReference type="Gene3D" id="1.20.1250.20">
    <property type="entry name" value="MFS general substrate transporter like domains"/>
    <property type="match status" value="1"/>
</dbReference>
<feature type="transmembrane region" description="Helical" evidence="4">
    <location>
        <begin position="101"/>
        <end position="120"/>
    </location>
</feature>
<feature type="transmembrane region" description="Helical" evidence="4">
    <location>
        <begin position="76"/>
        <end position="95"/>
    </location>
</feature>
<sequence>MLNTIRNYPRSVNLLLSATLVLTLAKAITFPYMVIYLSSHFALGISEVGLVIGSSLIVGSLLSVYGGFLVDRVNSYRLLLGLSLLFVLGFVGTLLARELWLFYSCLILINLAYAVIDVAVKAGFASLLPIDARSEVFSIKYTLTNIGYAVGPFLGAMVAKVDMSLPFVLSVLLGVGFFLLYWRWGDRSLATVDTAQKPVPFLAVGRVLLRDHRLVCFTLGGLLSAVVFGQFTAYLSQYLVTTSDAEYTYTVISAILTTNALLVIALQYAIGRQISHRHLSRWLLLGLGMFMLGVMGFALSTSVWWWVVSMAIFTVGEIIVFPAEYMFIDRIAPDHLRGMYYGAQNLSNLGAALGPVLCGLVLASLPAHYMFYMLAGFIVAGGLFYFIGASLKPRPDIPQPL</sequence>
<feature type="transmembrane region" description="Helical" evidence="4">
    <location>
        <begin position="247"/>
        <end position="270"/>
    </location>
</feature>
<dbReference type="InterPro" id="IPR020846">
    <property type="entry name" value="MFS_dom"/>
</dbReference>
<feature type="transmembrane region" description="Helical" evidence="4">
    <location>
        <begin position="340"/>
        <end position="363"/>
    </location>
</feature>
<feature type="transmembrane region" description="Helical" evidence="4">
    <location>
        <begin position="282"/>
        <end position="299"/>
    </location>
</feature>
<reference evidence="6 7" key="1">
    <citation type="submission" date="2018-06" db="EMBL/GenBank/DDBJ databases">
        <authorList>
            <consortium name="Pathogen Informatics"/>
            <person name="Doyle S."/>
        </authorList>
    </citation>
    <scope>NUCLEOTIDE SEQUENCE [LARGE SCALE GENOMIC DNA]</scope>
    <source>
        <strain evidence="6 7">NCTC10392</strain>
    </source>
</reference>
<feature type="transmembrane region" description="Helical" evidence="4">
    <location>
        <begin position="369"/>
        <end position="387"/>
    </location>
</feature>
<dbReference type="Proteomes" id="UP000255125">
    <property type="component" value="Unassembled WGS sequence"/>
</dbReference>
<evidence type="ECO:0000256" key="2">
    <source>
        <dbReference type="ARBA" id="ARBA00022989"/>
    </source>
</evidence>
<keyword evidence="3 4" id="KW-0472">Membrane</keyword>
<dbReference type="SUPFAM" id="SSF103473">
    <property type="entry name" value="MFS general substrate transporter"/>
    <property type="match status" value="1"/>
</dbReference>
<evidence type="ECO:0000313" key="7">
    <source>
        <dbReference type="Proteomes" id="UP000255125"/>
    </source>
</evidence>
<protein>
    <submittedName>
        <fullName evidence="6">Major facilitator family transporter</fullName>
    </submittedName>
</protein>
<dbReference type="PROSITE" id="PS50850">
    <property type="entry name" value="MFS"/>
    <property type="match status" value="1"/>
</dbReference>
<evidence type="ECO:0000256" key="1">
    <source>
        <dbReference type="ARBA" id="ARBA00022692"/>
    </source>
</evidence>
<keyword evidence="2 4" id="KW-1133">Transmembrane helix</keyword>
<dbReference type="InterPro" id="IPR011701">
    <property type="entry name" value="MFS"/>
</dbReference>
<keyword evidence="1 4" id="KW-0812">Transmembrane</keyword>
<evidence type="ECO:0000313" key="6">
    <source>
        <dbReference type="EMBL" id="SUD31604.1"/>
    </source>
</evidence>
<accession>A0A379IFR6</accession>
<feature type="transmembrane region" description="Helical" evidence="4">
    <location>
        <begin position="305"/>
        <end position="328"/>
    </location>
</feature>
<feature type="transmembrane region" description="Helical" evidence="4">
    <location>
        <begin position="12"/>
        <end position="35"/>
    </location>
</feature>
<gene>
    <name evidence="6" type="primary">mdtH</name>
    <name evidence="6" type="ORF">NCTC10392_03542</name>
</gene>
<feature type="transmembrane region" description="Helical" evidence="4">
    <location>
        <begin position="165"/>
        <end position="182"/>
    </location>
</feature>
<dbReference type="KEGG" id="pfn:HZ99_06420"/>
<dbReference type="EMBL" id="UGUS01000002">
    <property type="protein sequence ID" value="SUD31604.1"/>
    <property type="molecule type" value="Genomic_DNA"/>
</dbReference>
<dbReference type="PANTHER" id="PTHR23546:SF1">
    <property type="entry name" value="MEMBRANE PROTEIN"/>
    <property type="match status" value="1"/>
</dbReference>